<comment type="caution">
    <text evidence="2">The sequence shown here is derived from an EMBL/GenBank/DDBJ whole genome shotgun (WGS) entry which is preliminary data.</text>
</comment>
<protein>
    <submittedName>
        <fullName evidence="2">Uncharacterized protein</fullName>
    </submittedName>
</protein>
<evidence type="ECO:0000313" key="2">
    <source>
        <dbReference type="EMBL" id="MDT7043159.1"/>
    </source>
</evidence>
<evidence type="ECO:0000313" key="3">
    <source>
        <dbReference type="Proteomes" id="UP001250932"/>
    </source>
</evidence>
<organism evidence="2 3">
    <name type="scientific">Candidatus Nitronereus thalassa</name>
    <dbReference type="NCBI Taxonomy" id="3020898"/>
    <lineage>
        <taxon>Bacteria</taxon>
        <taxon>Pseudomonadati</taxon>
        <taxon>Nitrospirota</taxon>
        <taxon>Nitrospiria</taxon>
        <taxon>Nitrospirales</taxon>
        <taxon>Nitrospiraceae</taxon>
        <taxon>Candidatus Nitronereus</taxon>
    </lineage>
</organism>
<dbReference type="Proteomes" id="UP001250932">
    <property type="component" value="Unassembled WGS sequence"/>
</dbReference>
<name>A0ABU3K9R7_9BACT</name>
<evidence type="ECO:0000256" key="1">
    <source>
        <dbReference type="SAM" id="MobiDB-lite"/>
    </source>
</evidence>
<dbReference type="EMBL" id="JAQOUE010000001">
    <property type="protein sequence ID" value="MDT7043159.1"/>
    <property type="molecule type" value="Genomic_DNA"/>
</dbReference>
<feature type="compositionally biased region" description="Basic and acidic residues" evidence="1">
    <location>
        <begin position="109"/>
        <end position="123"/>
    </location>
</feature>
<reference evidence="2 3" key="1">
    <citation type="journal article" date="2023" name="ISME J.">
        <title>Cultivation and genomic characterization of novel and ubiquitous marine nitrite-oxidizing bacteria from the Nitrospirales.</title>
        <authorList>
            <person name="Mueller A.J."/>
            <person name="Daebeler A."/>
            <person name="Herbold C.W."/>
            <person name="Kirkegaard R.H."/>
            <person name="Daims H."/>
        </authorList>
    </citation>
    <scope>NUCLEOTIDE SEQUENCE [LARGE SCALE GENOMIC DNA]</scope>
    <source>
        <strain evidence="2 3">EB</strain>
    </source>
</reference>
<accession>A0ABU3K9R7</accession>
<sequence>MMKRCFCKFEVSLDVMGVVFCLLVSSATGDVLGQETSSQATQSEIATANSAISLGKSNGKRWTVHCEREDGSQGIFRVSSDITDEASPLDIESQPAAPQVAKAPPTPKPKIESEPAVAPKDEDPFGSPTLKCGRLLTLLAIFATGESSRH</sequence>
<proteinExistence type="predicted"/>
<keyword evidence="3" id="KW-1185">Reference proteome</keyword>
<dbReference type="RefSeq" id="WP_313833663.1">
    <property type="nucleotide sequence ID" value="NZ_JAQOUE010000001.1"/>
</dbReference>
<gene>
    <name evidence="2" type="ORF">PPG34_12435</name>
</gene>
<feature type="region of interest" description="Disordered" evidence="1">
    <location>
        <begin position="87"/>
        <end position="128"/>
    </location>
</feature>